<sequence length="223" mass="25299">MLAHNLYRGLPRTAVVGNVFRPMLAIPVSILFGWLMGRLLEWAGDTPDGAAMMVQQYAAILAKLASDCVGGLIEGYAERESNIDRRVLDWQGKLGRVYQLGLELELLYPKKHAAGLLKHPSLLLKALDRKNPALGNRLIVNALDMLYFWMYRPLAPEVFRQMLRRESPEARSLLLALPKVLGDPRRVTALFTGGLLGDNFHRALAFYLNYHEKYLKELQKMIK</sequence>
<dbReference type="EMBL" id="VSSQ01010250">
    <property type="protein sequence ID" value="MPM43827.1"/>
    <property type="molecule type" value="Genomic_DNA"/>
</dbReference>
<evidence type="ECO:0000313" key="1">
    <source>
        <dbReference type="EMBL" id="MPM43827.1"/>
    </source>
</evidence>
<protein>
    <submittedName>
        <fullName evidence="1">Uncharacterized protein</fullName>
    </submittedName>
</protein>
<comment type="caution">
    <text evidence="1">The sequence shown here is derived from an EMBL/GenBank/DDBJ whole genome shotgun (WGS) entry which is preliminary data.</text>
</comment>
<organism evidence="1">
    <name type="scientific">bioreactor metagenome</name>
    <dbReference type="NCBI Taxonomy" id="1076179"/>
    <lineage>
        <taxon>unclassified sequences</taxon>
        <taxon>metagenomes</taxon>
        <taxon>ecological metagenomes</taxon>
    </lineage>
</organism>
<gene>
    <name evidence="1" type="ORF">SDC9_90504</name>
</gene>
<reference evidence="1" key="1">
    <citation type="submission" date="2019-08" db="EMBL/GenBank/DDBJ databases">
        <authorList>
            <person name="Kucharzyk K."/>
            <person name="Murdoch R.W."/>
            <person name="Higgins S."/>
            <person name="Loffler F."/>
        </authorList>
    </citation>
    <scope>NUCLEOTIDE SEQUENCE</scope>
</reference>
<proteinExistence type="predicted"/>
<accession>A0A644ZSV2</accession>
<dbReference type="AlphaFoldDB" id="A0A644ZSV2"/>
<name>A0A644ZSV2_9ZZZZ</name>